<proteinExistence type="predicted"/>
<dbReference type="RefSeq" id="WP_091646234.1">
    <property type="nucleotide sequence ID" value="NZ_FMHW01000002.1"/>
</dbReference>
<dbReference type="STRING" id="145854.GA0074692_3719"/>
<organism evidence="2 3">
    <name type="scientific">Micromonospora pallida</name>
    <dbReference type="NCBI Taxonomy" id="145854"/>
    <lineage>
        <taxon>Bacteria</taxon>
        <taxon>Bacillati</taxon>
        <taxon>Actinomycetota</taxon>
        <taxon>Actinomycetes</taxon>
        <taxon>Micromonosporales</taxon>
        <taxon>Micromonosporaceae</taxon>
        <taxon>Micromonospora</taxon>
    </lineage>
</organism>
<evidence type="ECO:0000259" key="1">
    <source>
        <dbReference type="Pfam" id="PF04149"/>
    </source>
</evidence>
<dbReference type="Pfam" id="PF04149">
    <property type="entry name" value="DUF397"/>
    <property type="match status" value="1"/>
</dbReference>
<protein>
    <recommendedName>
        <fullName evidence="1">DUF397 domain-containing protein</fullName>
    </recommendedName>
</protein>
<name>A0A1C6SXJ8_9ACTN</name>
<reference evidence="3" key="1">
    <citation type="submission" date="2016-06" db="EMBL/GenBank/DDBJ databases">
        <authorList>
            <person name="Varghese N."/>
            <person name="Submissions Spin"/>
        </authorList>
    </citation>
    <scope>NUCLEOTIDE SEQUENCE [LARGE SCALE GENOMIC DNA]</scope>
    <source>
        <strain evidence="3">DSM 43817</strain>
    </source>
</reference>
<evidence type="ECO:0000313" key="2">
    <source>
        <dbReference type="EMBL" id="SCL34013.1"/>
    </source>
</evidence>
<evidence type="ECO:0000313" key="3">
    <source>
        <dbReference type="Proteomes" id="UP000198959"/>
    </source>
</evidence>
<sequence>MTPTTRATLATAAWRKSSHSGDEGACLELAVITPAVRDSLDAVAVRDSKDPAGPVLLFGPAAWAAFTTAPPTRPES</sequence>
<keyword evidence="3" id="KW-1185">Reference proteome</keyword>
<dbReference type="EMBL" id="FMHW01000002">
    <property type="protein sequence ID" value="SCL34013.1"/>
    <property type="molecule type" value="Genomic_DNA"/>
</dbReference>
<accession>A0A1C6SXJ8</accession>
<gene>
    <name evidence="2" type="ORF">GA0074692_3719</name>
</gene>
<feature type="domain" description="DUF397" evidence="1">
    <location>
        <begin position="12"/>
        <end position="68"/>
    </location>
</feature>
<dbReference type="AlphaFoldDB" id="A0A1C6SXJ8"/>
<dbReference type="OrthoDB" id="4562195at2"/>
<dbReference type="InterPro" id="IPR007278">
    <property type="entry name" value="DUF397"/>
</dbReference>
<dbReference type="Proteomes" id="UP000198959">
    <property type="component" value="Unassembled WGS sequence"/>
</dbReference>